<evidence type="ECO:0000256" key="1">
    <source>
        <dbReference type="SAM" id="MobiDB-lite"/>
    </source>
</evidence>
<feature type="transmembrane region" description="Helical" evidence="2">
    <location>
        <begin position="35"/>
        <end position="57"/>
    </location>
</feature>
<keyword evidence="2" id="KW-1133">Transmembrane helix</keyword>
<feature type="compositionally biased region" description="Polar residues" evidence="1">
    <location>
        <begin position="1135"/>
        <end position="1145"/>
    </location>
</feature>
<dbReference type="EMBL" id="CAJNNW010006256">
    <property type="protein sequence ID" value="CAE8648157.1"/>
    <property type="molecule type" value="Genomic_DNA"/>
</dbReference>
<dbReference type="InterPro" id="IPR011053">
    <property type="entry name" value="Single_hybrid_motif"/>
</dbReference>
<gene>
    <name evidence="3" type="ORF">PGLA2088_LOCUS6325</name>
</gene>
<comment type="caution">
    <text evidence="3">The sequence shown here is derived from an EMBL/GenBank/DDBJ whole genome shotgun (WGS) entry which is preliminary data.</text>
</comment>
<proteinExistence type="predicted"/>
<protein>
    <submittedName>
        <fullName evidence="3">Uncharacterized protein</fullName>
    </submittedName>
</protein>
<feature type="region of interest" description="Disordered" evidence="1">
    <location>
        <begin position="224"/>
        <end position="249"/>
    </location>
</feature>
<organism evidence="3 4">
    <name type="scientific">Polarella glacialis</name>
    <name type="common">Dinoflagellate</name>
    <dbReference type="NCBI Taxonomy" id="89957"/>
    <lineage>
        <taxon>Eukaryota</taxon>
        <taxon>Sar</taxon>
        <taxon>Alveolata</taxon>
        <taxon>Dinophyceae</taxon>
        <taxon>Suessiales</taxon>
        <taxon>Suessiaceae</taxon>
        <taxon>Polarella</taxon>
    </lineage>
</organism>
<name>A0A813IAI5_POLGL</name>
<feature type="region of interest" description="Disordered" evidence="1">
    <location>
        <begin position="1128"/>
        <end position="1151"/>
    </location>
</feature>
<feature type="compositionally biased region" description="Polar residues" evidence="1">
    <location>
        <begin position="233"/>
        <end position="243"/>
    </location>
</feature>
<sequence length="1598" mass="173487">MMPLWLGGQQFAHRALVTEENGKKVGGSGTRVRVLYSRVLPVLGACACLVAVAAWLGKDAPKLRSSKVTGEVVSKSMVREPLDNPSTFPDFTVKRVLHSNLGGQGPDSGEPNIIYHIEASNMDDDLDLVMEALNPQDFKPWDVKKAGMWDKYQSVNIKGGSELHARFTFRNHRTHEPVTLPRFDMEFFDMDEQSRDVGREKITFHGQWTEYMLEKDALMSTTASGAHDEDLSFESTTTGTGSDNPADPDKLTLGEARKAFGITYRHAHSFDVTMSASAAPWPRFFIFAAKPSLLTLKSKDELDEYGEKAPVWIDLIASPEDEVAVVPLGDLKFFDHWSVKVGDIVKKGDTILWAKSAGGKSSEVKAPLDGTVKELENMLEKGFLLKAGAAVCIISLPAWVDLFAGKYTVAVVPPGELKAFDHWTVKVGDKVNKGDTILLAKSEHGKLSELKSPRYGTVTALEPVLQNGRLFKTGAAVAVIKVPPVWVDLIATKDERYVVAPAELTTFDHWTVKVGDVVKKGESILWAKSDKGFLSMVNATATGSVIALEPFLEKGRHIKTGAAVALIQLPVPGMNTVPLLLALALAAALIAACCCCYAKPAPAPPIVPPVEEEPMIAKEPVWIDLIASPEDEVAVVPLGDLKFFDHWSVKVGDIVKKGDTILWAKSAGGKSSEVKAPLDGTVKELENMLEKGFLLKAGAAVCIISLPAWVDLIAGKDSVAVVPPGELKAFDHWTVKVGDKVNKGDTILLGKSEHGKLSELKSPTLGTVTALEPVLQNGRLFKTGAAVAVIQEPKPYTITCEFEIADGRTIVKFYQRPLGVTYNQTLPFTMNVISPGAEGHKRGVQTGWIIRRLRDGEDADWQVLDTEGDFEEAASCPKGPQDLNGHKQGAPLSGLQYFSEAGMMPLWLGGQQFAHRALVTEENGKKVGGSGTRVRVLYSRVLPVLGACACLVAVAAWLGKDAPKLRSSKVTGEVVSKSMVREPLDNPSTFPDFTVKRVLHSNLGGQGPDSGEPNIIYHIEASNMDDDLDLVMEALNPQDFKPWDVKKAGMWDKYQSVNIKGGSELHARFTFRNHRTHEPVTLPRFDMEFFDMDEQSRDVGREKITFHGQWTEYMLEKDALMSTTASGAHDEDLSFESTTTGTGSDNPADPDKLTLGEARKAFGITYRHAHSFDVTMSASAAPWPRFFIFAAKPSLLTLKSKDELDEYGEKALVWIDLIASPEDEVAVVPLGDLKLFDHWSVKVGDIVKKGDTILWAKSAGGKSSEVKAPLDGTVKELENMLEKGFLLKAGAAVCIISLPAWVDLLAGKDSVAVVPPGELKAFDHWTVKVGDKVNKGDTILLAKSEHGKLSELKSPRYGTVTALEPVLQNGRLFKTGAAVAVIKVPPVWVDLIATKDERYVVAPAELTTFDHWTVKVGDVVKKGESILWAKSDKGFLSMVNATATGSVIALEPFLEKGRHIKTGAAVALIQLPVPGMNTVPLLLALALAAALIAACCCCYAKPAPAPPIVPPVEEEPMIAKEPVWIDLIASPEDEVAVVPLGDLKFFDHWIVKVGDIVKKGDTILWAKSAGGKSSEVKAPLDGTVKELENMLEKGFLLK</sequence>
<dbReference type="Gene3D" id="2.40.50.100">
    <property type="match status" value="5"/>
</dbReference>
<evidence type="ECO:0000256" key="2">
    <source>
        <dbReference type="SAM" id="Phobius"/>
    </source>
</evidence>
<dbReference type="Proteomes" id="UP000626109">
    <property type="component" value="Unassembled WGS sequence"/>
</dbReference>
<evidence type="ECO:0000313" key="4">
    <source>
        <dbReference type="Proteomes" id="UP000626109"/>
    </source>
</evidence>
<keyword evidence="2" id="KW-0472">Membrane</keyword>
<reference evidence="3" key="1">
    <citation type="submission" date="2021-02" db="EMBL/GenBank/DDBJ databases">
        <authorList>
            <person name="Dougan E. K."/>
            <person name="Rhodes N."/>
            <person name="Thang M."/>
            <person name="Chan C."/>
        </authorList>
    </citation>
    <scope>NUCLEOTIDE SEQUENCE</scope>
</reference>
<keyword evidence="2" id="KW-0812">Transmembrane</keyword>
<feature type="non-terminal residue" evidence="3">
    <location>
        <position position="1"/>
    </location>
</feature>
<evidence type="ECO:0000313" key="3">
    <source>
        <dbReference type="EMBL" id="CAE8648157.1"/>
    </source>
</evidence>
<dbReference type="SUPFAM" id="SSF51230">
    <property type="entry name" value="Single hybrid motif"/>
    <property type="match status" value="6"/>
</dbReference>
<accession>A0A813IAI5</accession>